<evidence type="ECO:0000313" key="3">
    <source>
        <dbReference type="Proteomes" id="UP001151529"/>
    </source>
</evidence>
<organism evidence="2 3">
    <name type="scientific">Salix viminalis</name>
    <name type="common">Common osier</name>
    <name type="synonym">Basket willow</name>
    <dbReference type="NCBI Taxonomy" id="40686"/>
    <lineage>
        <taxon>Eukaryota</taxon>
        <taxon>Viridiplantae</taxon>
        <taxon>Streptophyta</taxon>
        <taxon>Embryophyta</taxon>
        <taxon>Tracheophyta</taxon>
        <taxon>Spermatophyta</taxon>
        <taxon>Magnoliopsida</taxon>
        <taxon>eudicotyledons</taxon>
        <taxon>Gunneridae</taxon>
        <taxon>Pentapetalae</taxon>
        <taxon>rosids</taxon>
        <taxon>fabids</taxon>
        <taxon>Malpighiales</taxon>
        <taxon>Salicaceae</taxon>
        <taxon>Saliceae</taxon>
        <taxon>Salix</taxon>
    </lineage>
</organism>
<sequence length="102" mass="11281">MRQVALSNNHNGDFELHAGGIVSYGIQTDHIADMDLDFYQAAMDGKADMLRQKSDQFEIQAAPIKNTGLHFASQFGNTALQIAARRGHSTVVLFLIEKVKSF</sequence>
<protein>
    <submittedName>
        <fullName evidence="2">Uncharacterized protein</fullName>
    </submittedName>
</protein>
<dbReference type="PROSITE" id="PS50297">
    <property type="entry name" value="ANK_REP_REGION"/>
    <property type="match status" value="1"/>
</dbReference>
<dbReference type="InterPro" id="IPR036770">
    <property type="entry name" value="Ankyrin_rpt-contain_sf"/>
</dbReference>
<feature type="repeat" description="ANK" evidence="1">
    <location>
        <begin position="75"/>
        <end position="102"/>
    </location>
</feature>
<keyword evidence="1" id="KW-0040">ANK repeat</keyword>
<dbReference type="SUPFAM" id="SSF48403">
    <property type="entry name" value="Ankyrin repeat"/>
    <property type="match status" value="1"/>
</dbReference>
<accession>A0A9Q0PJM3</accession>
<dbReference type="EMBL" id="JAPFFL010000012">
    <property type="protein sequence ID" value="KAJ6689301.1"/>
    <property type="molecule type" value="Genomic_DNA"/>
</dbReference>
<dbReference type="Gene3D" id="1.25.40.20">
    <property type="entry name" value="Ankyrin repeat-containing domain"/>
    <property type="match status" value="1"/>
</dbReference>
<comment type="caution">
    <text evidence="2">The sequence shown here is derived from an EMBL/GenBank/DDBJ whole genome shotgun (WGS) entry which is preliminary data.</text>
</comment>
<dbReference type="PROSITE" id="PS50088">
    <property type="entry name" value="ANK_REPEAT"/>
    <property type="match status" value="1"/>
</dbReference>
<dbReference type="Proteomes" id="UP001151529">
    <property type="component" value="Chromosome 8"/>
</dbReference>
<reference evidence="2" key="1">
    <citation type="submission" date="2022-11" db="EMBL/GenBank/DDBJ databases">
        <authorList>
            <person name="Hyden B.L."/>
            <person name="Feng K."/>
            <person name="Yates T."/>
            <person name="Jawdy S."/>
            <person name="Smart L.B."/>
            <person name="Muchero W."/>
        </authorList>
    </citation>
    <scope>NUCLEOTIDE SEQUENCE</scope>
    <source>
        <tissue evidence="2">Shoot tip</tissue>
    </source>
</reference>
<keyword evidence="3" id="KW-1185">Reference proteome</keyword>
<dbReference type="Pfam" id="PF13606">
    <property type="entry name" value="Ank_3"/>
    <property type="match status" value="1"/>
</dbReference>
<dbReference type="AlphaFoldDB" id="A0A9Q0PJM3"/>
<evidence type="ECO:0000256" key="1">
    <source>
        <dbReference type="PROSITE-ProRule" id="PRU00023"/>
    </source>
</evidence>
<dbReference type="InterPro" id="IPR002110">
    <property type="entry name" value="Ankyrin_rpt"/>
</dbReference>
<evidence type="ECO:0000313" key="2">
    <source>
        <dbReference type="EMBL" id="KAJ6689301.1"/>
    </source>
</evidence>
<reference evidence="2" key="2">
    <citation type="journal article" date="2023" name="Int. J. Mol. Sci.">
        <title>De Novo Assembly and Annotation of 11 Diverse Shrub Willow (Salix) Genomes Reveals Novel Gene Organization in Sex-Linked Regions.</title>
        <authorList>
            <person name="Hyden B."/>
            <person name="Feng K."/>
            <person name="Yates T.B."/>
            <person name="Jawdy S."/>
            <person name="Cereghino C."/>
            <person name="Smart L.B."/>
            <person name="Muchero W."/>
        </authorList>
    </citation>
    <scope>NUCLEOTIDE SEQUENCE [LARGE SCALE GENOMIC DNA]</scope>
    <source>
        <tissue evidence="2">Shoot tip</tissue>
    </source>
</reference>
<dbReference type="OrthoDB" id="1847170at2759"/>
<gene>
    <name evidence="2" type="ORF">OIU85_005680</name>
</gene>
<name>A0A9Q0PJM3_SALVM</name>
<proteinExistence type="predicted"/>